<gene>
    <name evidence="6" type="ORF">AB675_3572</name>
</gene>
<dbReference type="InterPro" id="IPR013595">
    <property type="entry name" value="Pept_S33_TAP-like_C"/>
</dbReference>
<dbReference type="RefSeq" id="XP_017999509.1">
    <property type="nucleotide sequence ID" value="XM_018143634.1"/>
</dbReference>
<dbReference type="GeneID" id="28735514"/>
<dbReference type="Pfam" id="PF08386">
    <property type="entry name" value="Abhydrolase_4"/>
    <property type="match status" value="1"/>
</dbReference>
<evidence type="ECO:0000256" key="3">
    <source>
        <dbReference type="SAM" id="SignalP"/>
    </source>
</evidence>
<name>A0A0N1HAD7_9EURO</name>
<comment type="similarity">
    <text evidence="1">Belongs to the peptidase S33 family.</text>
</comment>
<dbReference type="AlphaFoldDB" id="A0A0N1HAD7"/>
<protein>
    <submittedName>
        <fullName evidence="6">Putative hydrolase</fullName>
    </submittedName>
</protein>
<dbReference type="STRING" id="1664694.A0A0N1HAD7"/>
<evidence type="ECO:0000256" key="2">
    <source>
        <dbReference type="ARBA" id="ARBA00022801"/>
    </source>
</evidence>
<keyword evidence="2 6" id="KW-0378">Hydrolase</keyword>
<organism evidence="6 7">
    <name type="scientific">Cyphellophora attinorum</name>
    <dbReference type="NCBI Taxonomy" id="1664694"/>
    <lineage>
        <taxon>Eukaryota</taxon>
        <taxon>Fungi</taxon>
        <taxon>Dikarya</taxon>
        <taxon>Ascomycota</taxon>
        <taxon>Pezizomycotina</taxon>
        <taxon>Eurotiomycetes</taxon>
        <taxon>Chaetothyriomycetidae</taxon>
        <taxon>Chaetothyriales</taxon>
        <taxon>Cyphellophoraceae</taxon>
        <taxon>Cyphellophora</taxon>
    </lineage>
</organism>
<feature type="domain" description="Peptidase S33 tripeptidyl aminopeptidase-like C-terminal" evidence="5">
    <location>
        <begin position="392"/>
        <end position="479"/>
    </location>
</feature>
<reference evidence="6 7" key="1">
    <citation type="submission" date="2015-06" db="EMBL/GenBank/DDBJ databases">
        <title>Draft genome of the ant-associated black yeast Phialophora attae CBS 131958.</title>
        <authorList>
            <person name="Moreno L.F."/>
            <person name="Stielow B.J."/>
            <person name="de Hoog S."/>
            <person name="Vicente V.A."/>
            <person name="Weiss V.A."/>
            <person name="de Vries M."/>
            <person name="Cruz L.M."/>
            <person name="Souza E.M."/>
        </authorList>
    </citation>
    <scope>NUCLEOTIDE SEQUENCE [LARGE SCALE GENOMIC DNA]</scope>
    <source>
        <strain evidence="6 7">CBS 131958</strain>
    </source>
</reference>
<dbReference type="PANTHER" id="PTHR43248:SF30">
    <property type="entry name" value="AB HYDROLASE-1 DOMAIN-CONTAINING PROTEIN"/>
    <property type="match status" value="1"/>
</dbReference>
<dbReference type="InterPro" id="IPR000073">
    <property type="entry name" value="AB_hydrolase_1"/>
</dbReference>
<keyword evidence="7" id="KW-1185">Reference proteome</keyword>
<comment type="caution">
    <text evidence="6">The sequence shown here is derived from an EMBL/GenBank/DDBJ whole genome shotgun (WGS) entry which is preliminary data.</text>
</comment>
<dbReference type="GO" id="GO:0016787">
    <property type="term" value="F:hydrolase activity"/>
    <property type="evidence" value="ECO:0007669"/>
    <property type="project" value="UniProtKB-KW"/>
</dbReference>
<feature type="signal peptide" evidence="3">
    <location>
        <begin position="1"/>
        <end position="15"/>
    </location>
</feature>
<dbReference type="PANTHER" id="PTHR43248">
    <property type="entry name" value="2-SUCCINYL-6-HYDROXY-2,4-CYCLOHEXADIENE-1-CARBOXYLATE SYNTHASE"/>
    <property type="match status" value="1"/>
</dbReference>
<evidence type="ECO:0000259" key="5">
    <source>
        <dbReference type="Pfam" id="PF08386"/>
    </source>
</evidence>
<dbReference type="Pfam" id="PF00561">
    <property type="entry name" value="Abhydrolase_1"/>
    <property type="match status" value="1"/>
</dbReference>
<dbReference type="InterPro" id="IPR051601">
    <property type="entry name" value="Serine_prot/Carboxylest_S33"/>
</dbReference>
<dbReference type="InterPro" id="IPR029058">
    <property type="entry name" value="AB_hydrolase_fold"/>
</dbReference>
<dbReference type="Proteomes" id="UP000038010">
    <property type="component" value="Unassembled WGS sequence"/>
</dbReference>
<proteinExistence type="inferred from homology"/>
<evidence type="ECO:0000259" key="4">
    <source>
        <dbReference type="Pfam" id="PF00561"/>
    </source>
</evidence>
<feature type="chain" id="PRO_5013108087" evidence="3">
    <location>
        <begin position="16"/>
        <end position="486"/>
    </location>
</feature>
<dbReference type="SUPFAM" id="SSF53474">
    <property type="entry name" value="alpha/beta-Hydrolases"/>
    <property type="match status" value="1"/>
</dbReference>
<evidence type="ECO:0000313" key="6">
    <source>
        <dbReference type="EMBL" id="KPI39546.1"/>
    </source>
</evidence>
<dbReference type="EMBL" id="LFJN01000014">
    <property type="protein sequence ID" value="KPI39546.1"/>
    <property type="molecule type" value="Genomic_DNA"/>
</dbReference>
<dbReference type="VEuPathDB" id="FungiDB:AB675_3572"/>
<accession>A0A0N1HAD7</accession>
<evidence type="ECO:0000313" key="7">
    <source>
        <dbReference type="Proteomes" id="UP000038010"/>
    </source>
</evidence>
<sequence length="486" mass="52942">MNYMLYASLLGLAFASPHPRQDQRQIQWGSCPDGVPDGLNCSKLSVPIDWNTPGSGTIDIEVAVLNATNPEKRLGYLMLNPGGPGGAAIPLLIAYQRGSWYFSDDLREHFDLIAADPRGVGASNPISCSPDLWNERVILVPGNQTAFDSTVDYWNSFSKSCVNATGPLFGHVDTASAAKDIEALRLALGGEQLNWLGFSYGTMLGSQYAELYPKNIRAMVLDGCVDHRLDGNAQILSEVVSYEATHGKFFEWAAQNSTSALYNQTPTPVEIWDEVVSRASASPIPAPECQDVCCSDVSYEEIILNGQEMLICPSSGFTELAQALNDTHYSNNASLFSTPLAVRGNDSAFGGQAIQCLDWQPHQSTLDAVLYRQQAAEWLGPHVRGLCQSLQVVMSCLGWAVDRVDPPRRYNVSGTPNTVLQVNALWDPSTSFQWAVGLNTQIEGAVLVTRNGSGHTSYEGRGEASRVMDRYLVNLTVPEAHFVVQD</sequence>
<dbReference type="OrthoDB" id="425534at2759"/>
<evidence type="ECO:0000256" key="1">
    <source>
        <dbReference type="ARBA" id="ARBA00010088"/>
    </source>
</evidence>
<dbReference type="Gene3D" id="3.40.50.1820">
    <property type="entry name" value="alpha/beta hydrolase"/>
    <property type="match status" value="1"/>
</dbReference>
<keyword evidence="3" id="KW-0732">Signal</keyword>
<feature type="domain" description="AB hydrolase-1" evidence="4">
    <location>
        <begin position="77"/>
        <end position="274"/>
    </location>
</feature>